<feature type="region of interest" description="Disordered" evidence="1">
    <location>
        <begin position="380"/>
        <end position="580"/>
    </location>
</feature>
<evidence type="ECO:0008006" key="4">
    <source>
        <dbReference type="Google" id="ProtNLM"/>
    </source>
</evidence>
<dbReference type="AlphaFoldDB" id="A0A177HJT4"/>
<name>A0A177HJT4_9ACTN</name>
<dbReference type="EMBL" id="LOHS01000117">
    <property type="protein sequence ID" value="OAH10919.1"/>
    <property type="molecule type" value="Genomic_DNA"/>
</dbReference>
<proteinExistence type="predicted"/>
<feature type="compositionally biased region" description="Basic residues" evidence="1">
    <location>
        <begin position="570"/>
        <end position="580"/>
    </location>
</feature>
<dbReference type="Proteomes" id="UP000077381">
    <property type="component" value="Unassembled WGS sequence"/>
</dbReference>
<feature type="compositionally biased region" description="Basic residues" evidence="1">
    <location>
        <begin position="396"/>
        <end position="411"/>
    </location>
</feature>
<sequence>MGGLREVAAPFVVPGPSGVAIRDSLKGLTAQDEKVLRLVGDLLGSLASRDLKARCAAGLDHDSGQWAQRKRAVTKESSSRWAGSITKATHDQWALARRGQLACIQSIEAGIRTIAHRLALPIGAKGSKGSPGGYRSRQEWFAKSRRLHLLEDRLERERADRDAGRVRVVRGGKKLLRTRHHLEAAHLTEAQWRLRWQAERWFLQADGESGKRYGNETIRITPDGEVSIKLPAPLAGLANAPHGRYVLACRVGFRHRGEQWADRIAANRAVAYRIHFDARRARWYLTASWQLPPVQTVPMEAVRADGLIGVDMNADHLAAWRLDRHGNPVGEPRRFDYDLTGSARHRDAQVRHALIRLLHWARRHDLSLAKARATQAVPPADLRHAHRKTAQQAGVHGRRTRHHPRRRRPRLHQPLGRPALAAAPDHEHPQDHTPRRCRRGDCTARPGMPDPAADGTAPQHQSDAVGHRTVQAAKGIPGREETRPRIPGPRTRSDGAGCGAKAGAQCAHNRSGHAAEHESWHQDSLPLSLQERWPSTRSRPRGTPRSGPGRRAAAVPSHARRGASSDRRTATGRRRHGTAG</sequence>
<feature type="compositionally biased region" description="Basic and acidic residues" evidence="1">
    <location>
        <begin position="424"/>
        <end position="442"/>
    </location>
</feature>
<comment type="caution">
    <text evidence="2">The sequence shown here is derived from an EMBL/GenBank/DDBJ whole genome shotgun (WGS) entry which is preliminary data.</text>
</comment>
<accession>A0A177HJT4</accession>
<evidence type="ECO:0000313" key="2">
    <source>
        <dbReference type="EMBL" id="OAH10919.1"/>
    </source>
</evidence>
<feature type="compositionally biased region" description="Low complexity" evidence="1">
    <location>
        <begin position="535"/>
        <end position="554"/>
    </location>
</feature>
<evidence type="ECO:0000313" key="3">
    <source>
        <dbReference type="Proteomes" id="UP000077381"/>
    </source>
</evidence>
<gene>
    <name evidence="2" type="ORF">STSP_57610</name>
</gene>
<evidence type="ECO:0000256" key="1">
    <source>
        <dbReference type="SAM" id="MobiDB-lite"/>
    </source>
</evidence>
<reference evidence="2 3" key="1">
    <citation type="submission" date="2015-12" db="EMBL/GenBank/DDBJ databases">
        <title>Genome sequence of Streptomyces sp. G25.</title>
        <authorList>
            <person name="Poehlein A."/>
            <person name="Roettig A."/>
            <person name="Hiessl S."/>
            <person name="Hauschild P."/>
            <person name="Schauer J."/>
            <person name="Madkour M.H."/>
            <person name="Al-Ansari A.M."/>
            <person name="Almakishah N.H."/>
            <person name="Steinbuechel A."/>
            <person name="Daniel R."/>
        </authorList>
    </citation>
    <scope>NUCLEOTIDE SEQUENCE [LARGE SCALE GENOMIC DNA]</scope>
    <source>
        <strain evidence="3">G25(2015)</strain>
    </source>
</reference>
<keyword evidence="3" id="KW-1185">Reference proteome</keyword>
<dbReference type="PATRIC" id="fig|1716141.3.peg.6056"/>
<organism evidence="2 3">
    <name type="scientific">Streptomyces jeddahensis</name>
    <dbReference type="NCBI Taxonomy" id="1716141"/>
    <lineage>
        <taxon>Bacteria</taxon>
        <taxon>Bacillati</taxon>
        <taxon>Actinomycetota</taxon>
        <taxon>Actinomycetes</taxon>
        <taxon>Kitasatosporales</taxon>
        <taxon>Streptomycetaceae</taxon>
        <taxon>Streptomyces</taxon>
    </lineage>
</organism>
<dbReference type="STRING" id="1716141.STSP_57610"/>
<protein>
    <recommendedName>
        <fullName evidence="4">Transposase</fullName>
    </recommendedName>
</protein>